<gene>
    <name evidence="5" type="primary">20208982</name>
    <name evidence="4" type="ORF">HELRODRAFT_183359</name>
</gene>
<evidence type="ECO:0000256" key="3">
    <source>
        <dbReference type="ARBA" id="ARBA00030733"/>
    </source>
</evidence>
<accession>T1FJI3</accession>
<sequence>MAASNKSDMGPETLKNLRLIDDRVVSKLNCSLVTDSFQNKVDPKNACKEFYNELLEAHRSRDQLIKSCVKDVSSKVHHLQNLKSKNGGDIDSKILPVLRKEQKLLRQMQQELNIEEIIQDQSLKIFKERCRLLYTPPELQEKITS</sequence>
<reference evidence="4 6" key="2">
    <citation type="journal article" date="2013" name="Nature">
        <title>Insights into bilaterian evolution from three spiralian genomes.</title>
        <authorList>
            <person name="Simakov O."/>
            <person name="Marletaz F."/>
            <person name="Cho S.J."/>
            <person name="Edsinger-Gonzales E."/>
            <person name="Havlak P."/>
            <person name="Hellsten U."/>
            <person name="Kuo D.H."/>
            <person name="Larsson T."/>
            <person name="Lv J."/>
            <person name="Arendt D."/>
            <person name="Savage R."/>
            <person name="Osoegawa K."/>
            <person name="de Jong P."/>
            <person name="Grimwood J."/>
            <person name="Chapman J.A."/>
            <person name="Shapiro H."/>
            <person name="Aerts A."/>
            <person name="Otillar R.P."/>
            <person name="Terry A.Y."/>
            <person name="Boore J.L."/>
            <person name="Grigoriev I.V."/>
            <person name="Lindberg D.R."/>
            <person name="Seaver E.C."/>
            <person name="Weisblat D.A."/>
            <person name="Putnam N.H."/>
            <person name="Rokhsar D.S."/>
        </authorList>
    </citation>
    <scope>NUCLEOTIDE SEQUENCE</scope>
</reference>
<dbReference type="KEGG" id="hro:HELRODRAFT_183359"/>
<evidence type="ECO:0000313" key="6">
    <source>
        <dbReference type="Proteomes" id="UP000015101"/>
    </source>
</evidence>
<dbReference type="eggNOG" id="KOG4613">
    <property type="taxonomic scope" value="Eukaryota"/>
</dbReference>
<reference evidence="6" key="1">
    <citation type="submission" date="2012-12" db="EMBL/GenBank/DDBJ databases">
        <authorList>
            <person name="Hellsten U."/>
            <person name="Grimwood J."/>
            <person name="Chapman J.A."/>
            <person name="Shapiro H."/>
            <person name="Aerts A."/>
            <person name="Otillar R.P."/>
            <person name="Terry A.Y."/>
            <person name="Boore J.L."/>
            <person name="Simakov O."/>
            <person name="Marletaz F."/>
            <person name="Cho S.-J."/>
            <person name="Edsinger-Gonzales E."/>
            <person name="Havlak P."/>
            <person name="Kuo D.-H."/>
            <person name="Larsson T."/>
            <person name="Lv J."/>
            <person name="Arendt D."/>
            <person name="Savage R."/>
            <person name="Osoegawa K."/>
            <person name="de Jong P."/>
            <person name="Lindberg D.R."/>
            <person name="Seaver E.C."/>
            <person name="Weisblat D.A."/>
            <person name="Putnam N.H."/>
            <person name="Grigoriev I.V."/>
            <person name="Rokhsar D.S."/>
        </authorList>
    </citation>
    <scope>NUCLEOTIDE SEQUENCE</scope>
</reference>
<reference evidence="5" key="3">
    <citation type="submission" date="2015-06" db="UniProtKB">
        <authorList>
            <consortium name="EnsemblMetazoa"/>
        </authorList>
    </citation>
    <scope>IDENTIFICATION</scope>
</reference>
<dbReference type="PANTHER" id="PTHR31905">
    <property type="entry name" value="COILED-COIL DOMAIN-CONTAINING PROTEIN 58"/>
    <property type="match status" value="1"/>
</dbReference>
<dbReference type="Proteomes" id="UP000015101">
    <property type="component" value="Unassembled WGS sequence"/>
</dbReference>
<dbReference type="PANTHER" id="PTHR31905:SF2">
    <property type="entry name" value="PROTEIN MIX23"/>
    <property type="match status" value="1"/>
</dbReference>
<dbReference type="Pfam" id="PF09774">
    <property type="entry name" value="MIX23"/>
    <property type="match status" value="1"/>
</dbReference>
<proteinExistence type="inferred from homology"/>
<evidence type="ECO:0000256" key="1">
    <source>
        <dbReference type="ARBA" id="ARBA00024204"/>
    </source>
</evidence>
<evidence type="ECO:0000256" key="2">
    <source>
        <dbReference type="ARBA" id="ARBA00024228"/>
    </source>
</evidence>
<dbReference type="GO" id="GO:0005739">
    <property type="term" value="C:mitochondrion"/>
    <property type="evidence" value="ECO:0000318"/>
    <property type="project" value="GO_Central"/>
</dbReference>
<dbReference type="AlphaFoldDB" id="T1FJI3"/>
<evidence type="ECO:0000313" key="5">
    <source>
        <dbReference type="EnsemblMetazoa" id="HelroP183359"/>
    </source>
</evidence>
<comment type="similarity">
    <text evidence="1">Belongs to the MIX23 family.</text>
</comment>
<name>T1FJI3_HELRO</name>
<dbReference type="OrthoDB" id="5593818at2759"/>
<dbReference type="RefSeq" id="XP_009010637.1">
    <property type="nucleotide sequence ID" value="XM_009012389.1"/>
</dbReference>
<evidence type="ECO:0000313" key="4">
    <source>
        <dbReference type="EMBL" id="ESO11256.1"/>
    </source>
</evidence>
<dbReference type="EnsemblMetazoa" id="HelroT183359">
    <property type="protein sequence ID" value="HelroP183359"/>
    <property type="gene ID" value="HelroG183359"/>
</dbReference>
<dbReference type="OMA" id="CRYFEPP"/>
<keyword evidence="6" id="KW-1185">Reference proteome</keyword>
<dbReference type="FunCoup" id="T1FJI3">
    <property type="interactions" value="926"/>
</dbReference>
<dbReference type="STRING" id="6412.T1FJI3"/>
<dbReference type="EMBL" id="KB095836">
    <property type="protein sequence ID" value="ESO11256.1"/>
    <property type="molecule type" value="Genomic_DNA"/>
</dbReference>
<dbReference type="GeneID" id="20208982"/>
<dbReference type="GO" id="GO:0005758">
    <property type="term" value="C:mitochondrial intermembrane space"/>
    <property type="evidence" value="ECO:0007669"/>
    <property type="project" value="InterPro"/>
</dbReference>
<dbReference type="CTD" id="20208982"/>
<dbReference type="InterPro" id="IPR019171">
    <property type="entry name" value="MIX23"/>
</dbReference>
<protein>
    <recommendedName>
        <fullName evidence="2">Protein MIX23</fullName>
    </recommendedName>
    <alternativeName>
        <fullName evidence="3">Coiled-coil domain-containing protein 58</fullName>
    </alternativeName>
</protein>
<organism evidence="5 6">
    <name type="scientific">Helobdella robusta</name>
    <name type="common">Californian leech</name>
    <dbReference type="NCBI Taxonomy" id="6412"/>
    <lineage>
        <taxon>Eukaryota</taxon>
        <taxon>Metazoa</taxon>
        <taxon>Spiralia</taxon>
        <taxon>Lophotrochozoa</taxon>
        <taxon>Annelida</taxon>
        <taxon>Clitellata</taxon>
        <taxon>Hirudinea</taxon>
        <taxon>Rhynchobdellida</taxon>
        <taxon>Glossiphoniidae</taxon>
        <taxon>Helobdella</taxon>
    </lineage>
</organism>
<dbReference type="EMBL" id="AMQM01008726">
    <property type="status" value="NOT_ANNOTATED_CDS"/>
    <property type="molecule type" value="Genomic_DNA"/>
</dbReference>
<dbReference type="HOGENOM" id="CLU_123941_0_0_1"/>
<dbReference type="InParanoid" id="T1FJI3"/>